<evidence type="ECO:0000313" key="2">
    <source>
        <dbReference type="EMBL" id="KAJ4449074.1"/>
    </source>
</evidence>
<dbReference type="PANTHER" id="PTHR46599">
    <property type="entry name" value="PIGGYBAC TRANSPOSABLE ELEMENT-DERIVED PROTEIN 4"/>
    <property type="match status" value="1"/>
</dbReference>
<dbReference type="EMBL" id="JAJSOF020000003">
    <property type="protein sequence ID" value="KAJ4449074.1"/>
    <property type="molecule type" value="Genomic_DNA"/>
</dbReference>
<dbReference type="PANTHER" id="PTHR46599:SF6">
    <property type="entry name" value="DUAL SPECIFICITY PHOSPHATASE 26"/>
    <property type="match status" value="1"/>
</dbReference>
<dbReference type="Pfam" id="PF13843">
    <property type="entry name" value="DDE_Tnp_1_7"/>
    <property type="match status" value="1"/>
</dbReference>
<feature type="domain" description="PiggyBac transposable element-derived protein" evidence="1">
    <location>
        <begin position="7"/>
        <end position="67"/>
    </location>
</feature>
<comment type="caution">
    <text evidence="2">The sequence shown here is derived from an EMBL/GenBank/DDBJ whole genome shotgun (WGS) entry which is preliminary data.</text>
</comment>
<reference evidence="2 3" key="1">
    <citation type="journal article" date="2022" name="Allergy">
        <title>Genome assembly and annotation of Periplaneta americana reveal a comprehensive cockroach allergen profile.</title>
        <authorList>
            <person name="Wang L."/>
            <person name="Xiong Q."/>
            <person name="Saelim N."/>
            <person name="Wang L."/>
            <person name="Nong W."/>
            <person name="Wan A.T."/>
            <person name="Shi M."/>
            <person name="Liu X."/>
            <person name="Cao Q."/>
            <person name="Hui J.H.L."/>
            <person name="Sookrung N."/>
            <person name="Leung T.F."/>
            <person name="Tungtrongchitr A."/>
            <person name="Tsui S.K.W."/>
        </authorList>
    </citation>
    <scope>NUCLEOTIDE SEQUENCE [LARGE SCALE GENOMIC DNA]</scope>
    <source>
        <strain evidence="2">PWHHKU_190912</strain>
    </source>
</reference>
<accession>A0ABQ8TU37</accession>
<proteinExistence type="predicted"/>
<dbReference type="Proteomes" id="UP001148838">
    <property type="component" value="Unassembled WGS sequence"/>
</dbReference>
<sequence length="287" mass="33021">MSTLHHVNEVSNRNDKKPQIILDYNASKKAVDTLYQVTYTYTCKRKTKRWAVIFFYNILDVSAYNAYVLWTSIDPNWNANKLTRRRLFLEELEKSLTKEHISSRKHFSRTEEAIRIVKNIQNPKIVTTVSESTRGKTVKRERCEMSPGPSTESYPTFARIGLRENPGKNSTSCMRARAFSSSEEDVTKAVRRASVARVFDSSVCFAHVMSASCLRPTSEPRPVYVFFVVDWNKLTGILKKIGVDWKDRRLFCNLYMKQRVKVRIGEEMSEGSEIGRGVREGSPLSPT</sequence>
<dbReference type="InterPro" id="IPR029526">
    <property type="entry name" value="PGBD"/>
</dbReference>
<protein>
    <recommendedName>
        <fullName evidence="1">PiggyBac transposable element-derived protein domain-containing protein</fullName>
    </recommendedName>
</protein>
<evidence type="ECO:0000313" key="3">
    <source>
        <dbReference type="Proteomes" id="UP001148838"/>
    </source>
</evidence>
<evidence type="ECO:0000259" key="1">
    <source>
        <dbReference type="Pfam" id="PF13843"/>
    </source>
</evidence>
<name>A0ABQ8TU37_PERAM</name>
<organism evidence="2 3">
    <name type="scientific">Periplaneta americana</name>
    <name type="common">American cockroach</name>
    <name type="synonym">Blatta americana</name>
    <dbReference type="NCBI Taxonomy" id="6978"/>
    <lineage>
        <taxon>Eukaryota</taxon>
        <taxon>Metazoa</taxon>
        <taxon>Ecdysozoa</taxon>
        <taxon>Arthropoda</taxon>
        <taxon>Hexapoda</taxon>
        <taxon>Insecta</taxon>
        <taxon>Pterygota</taxon>
        <taxon>Neoptera</taxon>
        <taxon>Polyneoptera</taxon>
        <taxon>Dictyoptera</taxon>
        <taxon>Blattodea</taxon>
        <taxon>Blattoidea</taxon>
        <taxon>Blattidae</taxon>
        <taxon>Blattinae</taxon>
        <taxon>Periplaneta</taxon>
    </lineage>
</organism>
<gene>
    <name evidence="2" type="ORF">ANN_00469</name>
</gene>
<keyword evidence="3" id="KW-1185">Reference proteome</keyword>